<dbReference type="Gene3D" id="2.60.40.1760">
    <property type="entry name" value="glycosyl hydrolase (family 31)"/>
    <property type="match status" value="1"/>
</dbReference>
<dbReference type="EMBL" id="JAUIQD010000002">
    <property type="protein sequence ID" value="KAK3360507.1"/>
    <property type="molecule type" value="Genomic_DNA"/>
</dbReference>
<dbReference type="Proteomes" id="UP001275084">
    <property type="component" value="Unassembled WGS sequence"/>
</dbReference>
<dbReference type="PANTHER" id="PTHR43863:SF2">
    <property type="entry name" value="MALTASE-GLUCOAMYLASE"/>
    <property type="match status" value="1"/>
</dbReference>
<evidence type="ECO:0000313" key="3">
    <source>
        <dbReference type="Proteomes" id="UP001275084"/>
    </source>
</evidence>
<dbReference type="CDD" id="cd14752">
    <property type="entry name" value="GH31_N"/>
    <property type="match status" value="1"/>
</dbReference>
<gene>
    <name evidence="2" type="ORF">B0T25DRAFT_578423</name>
</gene>
<accession>A0AAJ0HSG5</accession>
<reference evidence="2" key="2">
    <citation type="submission" date="2023-06" db="EMBL/GenBank/DDBJ databases">
        <authorList>
            <consortium name="Lawrence Berkeley National Laboratory"/>
            <person name="Haridas S."/>
            <person name="Hensen N."/>
            <person name="Bonometti L."/>
            <person name="Westerberg I."/>
            <person name="Brannstrom I.O."/>
            <person name="Guillou S."/>
            <person name="Cros-Aarteil S."/>
            <person name="Calhoun S."/>
            <person name="Kuo A."/>
            <person name="Mondo S."/>
            <person name="Pangilinan J."/>
            <person name="Riley R."/>
            <person name="Labutti K."/>
            <person name="Andreopoulos B."/>
            <person name="Lipzen A."/>
            <person name="Chen C."/>
            <person name="Yanf M."/>
            <person name="Daum C."/>
            <person name="Ng V."/>
            <person name="Clum A."/>
            <person name="Steindorff A."/>
            <person name="Ohm R."/>
            <person name="Martin F."/>
            <person name="Silar P."/>
            <person name="Natvig D."/>
            <person name="Lalanne C."/>
            <person name="Gautier V."/>
            <person name="Ament-Velasquez S.L."/>
            <person name="Kruys A."/>
            <person name="Hutchinson M.I."/>
            <person name="Powell A.J."/>
            <person name="Barry K."/>
            <person name="Miller A.N."/>
            <person name="Grigoriev I.V."/>
            <person name="Debuchy R."/>
            <person name="Gladieux P."/>
            <person name="Thoren M.H."/>
            <person name="Johannesson H."/>
        </authorList>
    </citation>
    <scope>NUCLEOTIDE SEQUENCE</scope>
    <source>
        <strain evidence="2">CBS 955.72</strain>
    </source>
</reference>
<protein>
    <submittedName>
        <fullName evidence="2">Galactose mutarotase-like domain-containing protein</fullName>
    </submittedName>
</protein>
<keyword evidence="3" id="KW-1185">Reference proteome</keyword>
<dbReference type="GO" id="GO:0030246">
    <property type="term" value="F:carbohydrate binding"/>
    <property type="evidence" value="ECO:0007669"/>
    <property type="project" value="InterPro"/>
</dbReference>
<dbReference type="InterPro" id="IPR051816">
    <property type="entry name" value="Glycosyl_Hydrolase_31"/>
</dbReference>
<organism evidence="2 3">
    <name type="scientific">Lasiosphaeria hispida</name>
    <dbReference type="NCBI Taxonomy" id="260671"/>
    <lineage>
        <taxon>Eukaryota</taxon>
        <taxon>Fungi</taxon>
        <taxon>Dikarya</taxon>
        <taxon>Ascomycota</taxon>
        <taxon>Pezizomycotina</taxon>
        <taxon>Sordariomycetes</taxon>
        <taxon>Sordariomycetidae</taxon>
        <taxon>Sordariales</taxon>
        <taxon>Lasiosphaeriaceae</taxon>
        <taxon>Lasiosphaeria</taxon>
    </lineage>
</organism>
<name>A0AAJ0HSG5_9PEZI</name>
<comment type="caution">
    <text evidence="2">The sequence shown here is derived from an EMBL/GenBank/DDBJ whole genome shotgun (WGS) entry which is preliminary data.</text>
</comment>
<feature type="region of interest" description="Disordered" evidence="1">
    <location>
        <begin position="50"/>
        <end position="73"/>
    </location>
</feature>
<dbReference type="GO" id="GO:0005975">
    <property type="term" value="P:carbohydrate metabolic process"/>
    <property type="evidence" value="ECO:0007669"/>
    <property type="project" value="InterPro"/>
</dbReference>
<reference evidence="2" key="1">
    <citation type="journal article" date="2023" name="Mol. Phylogenet. Evol.">
        <title>Genome-scale phylogeny and comparative genomics of the fungal order Sordariales.</title>
        <authorList>
            <person name="Hensen N."/>
            <person name="Bonometti L."/>
            <person name="Westerberg I."/>
            <person name="Brannstrom I.O."/>
            <person name="Guillou S."/>
            <person name="Cros-Aarteil S."/>
            <person name="Calhoun S."/>
            <person name="Haridas S."/>
            <person name="Kuo A."/>
            <person name="Mondo S."/>
            <person name="Pangilinan J."/>
            <person name="Riley R."/>
            <person name="LaButti K."/>
            <person name="Andreopoulos B."/>
            <person name="Lipzen A."/>
            <person name="Chen C."/>
            <person name="Yan M."/>
            <person name="Daum C."/>
            <person name="Ng V."/>
            <person name="Clum A."/>
            <person name="Steindorff A."/>
            <person name="Ohm R.A."/>
            <person name="Martin F."/>
            <person name="Silar P."/>
            <person name="Natvig D.O."/>
            <person name="Lalanne C."/>
            <person name="Gautier V."/>
            <person name="Ament-Velasquez S.L."/>
            <person name="Kruys A."/>
            <person name="Hutchinson M.I."/>
            <person name="Powell A.J."/>
            <person name="Barry K."/>
            <person name="Miller A.N."/>
            <person name="Grigoriev I.V."/>
            <person name="Debuchy R."/>
            <person name="Gladieux P."/>
            <person name="Hiltunen Thoren M."/>
            <person name="Johannesson H."/>
        </authorList>
    </citation>
    <scope>NUCLEOTIDE SEQUENCE</scope>
    <source>
        <strain evidence="2">CBS 955.72</strain>
    </source>
</reference>
<dbReference type="PANTHER" id="PTHR43863">
    <property type="entry name" value="HYDROLASE, PUTATIVE (AFU_ORTHOLOGUE AFUA_1G03140)-RELATED"/>
    <property type="match status" value="1"/>
</dbReference>
<evidence type="ECO:0000256" key="1">
    <source>
        <dbReference type="SAM" id="MobiDB-lite"/>
    </source>
</evidence>
<dbReference type="InterPro" id="IPR011013">
    <property type="entry name" value="Gal_mutarotase_sf_dom"/>
</dbReference>
<dbReference type="AlphaFoldDB" id="A0AAJ0HSG5"/>
<evidence type="ECO:0000313" key="2">
    <source>
        <dbReference type="EMBL" id="KAK3360507.1"/>
    </source>
</evidence>
<sequence length="210" mass="22927">MFINDRNALVYKYDSETFLVEAWGPSAFRIRATHESSFLSENWALTEPIPNTSPTVAIQPSPLDPDKPKPPPQTATITNGLLTAQLSPHGKLTITTPHPTTSTRTTLLEEFDRHRLDSLDPDEHIYGVGQYQQPDLDLKGADLELAQRNSQASVPFAVSSLGYGFLWGQPAVGRVVFGKNVTTWEARSSRVLDYWVMGVCGDGGAGAGDA</sequence>
<dbReference type="GO" id="GO:0003824">
    <property type="term" value="F:catalytic activity"/>
    <property type="evidence" value="ECO:0007669"/>
    <property type="project" value="InterPro"/>
</dbReference>
<proteinExistence type="predicted"/>
<dbReference type="SUPFAM" id="SSF74650">
    <property type="entry name" value="Galactose mutarotase-like"/>
    <property type="match status" value="1"/>
</dbReference>